<gene>
    <name evidence="1" type="ORF">APZ42_032684</name>
</gene>
<protein>
    <submittedName>
        <fullName evidence="1">Uncharacterized protein</fullName>
    </submittedName>
</protein>
<accession>A0A164LSF3</accession>
<name>A0A164LSF3_9CRUS</name>
<dbReference type="EMBL" id="LRGB01003123">
    <property type="protein sequence ID" value="KZS04383.1"/>
    <property type="molecule type" value="Genomic_DNA"/>
</dbReference>
<evidence type="ECO:0000313" key="2">
    <source>
        <dbReference type="Proteomes" id="UP000076858"/>
    </source>
</evidence>
<dbReference type="Proteomes" id="UP000076858">
    <property type="component" value="Unassembled WGS sequence"/>
</dbReference>
<evidence type="ECO:0000313" key="1">
    <source>
        <dbReference type="EMBL" id="KZS04383.1"/>
    </source>
</evidence>
<organism evidence="1 2">
    <name type="scientific">Daphnia magna</name>
    <dbReference type="NCBI Taxonomy" id="35525"/>
    <lineage>
        <taxon>Eukaryota</taxon>
        <taxon>Metazoa</taxon>
        <taxon>Ecdysozoa</taxon>
        <taxon>Arthropoda</taxon>
        <taxon>Crustacea</taxon>
        <taxon>Branchiopoda</taxon>
        <taxon>Diplostraca</taxon>
        <taxon>Cladocera</taxon>
        <taxon>Anomopoda</taxon>
        <taxon>Daphniidae</taxon>
        <taxon>Daphnia</taxon>
    </lineage>
</organism>
<comment type="caution">
    <text evidence="1">The sequence shown here is derived from an EMBL/GenBank/DDBJ whole genome shotgun (WGS) entry which is preliminary data.</text>
</comment>
<reference evidence="1 2" key="1">
    <citation type="submission" date="2016-03" db="EMBL/GenBank/DDBJ databases">
        <title>EvidentialGene: Evidence-directed Construction of Genes on Genomes.</title>
        <authorList>
            <person name="Gilbert D.G."/>
            <person name="Choi J.-H."/>
            <person name="Mockaitis K."/>
            <person name="Colbourne J."/>
            <person name="Pfrender M."/>
        </authorList>
    </citation>
    <scope>NUCLEOTIDE SEQUENCE [LARGE SCALE GENOMIC DNA]</scope>
    <source>
        <strain evidence="1 2">Xinb3</strain>
        <tissue evidence="1">Complete organism</tissue>
    </source>
</reference>
<sequence>MRWFIRSIKSCQIASHLPICQSTITPVKEYEKIYPVFFSSCIIPRLGMIAYLKTNVNRPTFRGGGSFTSCVRVTWKPSVSLVQMV</sequence>
<proteinExistence type="predicted"/>
<dbReference type="AlphaFoldDB" id="A0A164LSF3"/>
<keyword evidence="2" id="KW-1185">Reference proteome</keyword>